<dbReference type="Proteomes" id="UP001242811">
    <property type="component" value="Unassembled WGS sequence"/>
</dbReference>
<reference evidence="1 2" key="1">
    <citation type="submission" date="2023-07" db="EMBL/GenBank/DDBJ databases">
        <title>Genomic Encyclopedia of Type Strains, Phase IV (KMG-IV): sequencing the most valuable type-strain genomes for metagenomic binning, comparative biology and taxonomic classification.</title>
        <authorList>
            <person name="Goeker M."/>
        </authorList>
    </citation>
    <scope>NUCLEOTIDE SEQUENCE [LARGE SCALE GENOMIC DNA]</scope>
    <source>
        <strain evidence="1 2">DSM 14914</strain>
    </source>
</reference>
<evidence type="ECO:0000313" key="2">
    <source>
        <dbReference type="Proteomes" id="UP001242811"/>
    </source>
</evidence>
<accession>A0ABU0L732</accession>
<gene>
    <name evidence="1" type="ORF">QOZ95_005230</name>
</gene>
<protein>
    <submittedName>
        <fullName evidence="1">Enzyme related to lactoylglutathione lyase</fullName>
    </submittedName>
</protein>
<dbReference type="SUPFAM" id="SSF54593">
    <property type="entry name" value="Glyoxalase/Bleomycin resistance protein/Dihydroxybiphenyl dioxygenase"/>
    <property type="match status" value="1"/>
</dbReference>
<dbReference type="GO" id="GO:0016829">
    <property type="term" value="F:lyase activity"/>
    <property type="evidence" value="ECO:0007669"/>
    <property type="project" value="UniProtKB-KW"/>
</dbReference>
<keyword evidence="2" id="KW-1185">Reference proteome</keyword>
<dbReference type="EMBL" id="JAUSWA010000050">
    <property type="protein sequence ID" value="MDQ0497030.1"/>
    <property type="molecule type" value="Genomic_DNA"/>
</dbReference>
<keyword evidence="1" id="KW-0456">Lyase</keyword>
<comment type="caution">
    <text evidence="1">The sequence shown here is derived from an EMBL/GenBank/DDBJ whole genome shotgun (WGS) entry which is preliminary data.</text>
</comment>
<dbReference type="RefSeq" id="WP_152380548.1">
    <property type="nucleotide sequence ID" value="NZ_CP045298.1"/>
</dbReference>
<dbReference type="InterPro" id="IPR029068">
    <property type="entry name" value="Glyas_Bleomycin-R_OHBP_Dase"/>
</dbReference>
<dbReference type="Gene3D" id="3.10.180.10">
    <property type="entry name" value="2,3-Dihydroxybiphenyl 1,2-Dioxygenase, domain 1"/>
    <property type="match status" value="1"/>
</dbReference>
<name>A0ABU0L732_9BACL</name>
<evidence type="ECO:0000313" key="1">
    <source>
        <dbReference type="EMBL" id="MDQ0497030.1"/>
    </source>
</evidence>
<organism evidence="1 2">
    <name type="scientific">Paenibacillus brasilensis</name>
    <dbReference type="NCBI Taxonomy" id="128574"/>
    <lineage>
        <taxon>Bacteria</taxon>
        <taxon>Bacillati</taxon>
        <taxon>Bacillota</taxon>
        <taxon>Bacilli</taxon>
        <taxon>Bacillales</taxon>
        <taxon>Paenibacillaceae</taxon>
        <taxon>Paenibacillus</taxon>
    </lineage>
</organism>
<proteinExistence type="predicted"/>
<dbReference type="CDD" id="cd06587">
    <property type="entry name" value="VOC"/>
    <property type="match status" value="1"/>
</dbReference>
<sequence>MQVLKILTPIYTNVLEKALPFYEELLQTKAGTRFHYAEKKLDIAVVGQLLLIGGTNSALSAVQDITLSFLVDDILAYKAWLLDQGAVIRQDITKVPTGYNMLVQQPDGTIVEYVEHTRSTYVEQ</sequence>